<gene>
    <name evidence="1" type="ORF">IRJ41_017614</name>
</gene>
<accession>A0A9W7WLA7</accession>
<name>A0A9W7WLA7_TRIRA</name>
<organism evidence="1 2">
    <name type="scientific">Triplophysa rosa</name>
    <name type="common">Cave loach</name>
    <dbReference type="NCBI Taxonomy" id="992332"/>
    <lineage>
        <taxon>Eukaryota</taxon>
        <taxon>Metazoa</taxon>
        <taxon>Chordata</taxon>
        <taxon>Craniata</taxon>
        <taxon>Vertebrata</taxon>
        <taxon>Euteleostomi</taxon>
        <taxon>Actinopterygii</taxon>
        <taxon>Neopterygii</taxon>
        <taxon>Teleostei</taxon>
        <taxon>Ostariophysi</taxon>
        <taxon>Cypriniformes</taxon>
        <taxon>Nemacheilidae</taxon>
        <taxon>Triplophysa</taxon>
    </lineage>
</organism>
<feature type="non-terminal residue" evidence="1">
    <location>
        <position position="86"/>
    </location>
</feature>
<keyword evidence="2" id="KW-1185">Reference proteome</keyword>
<comment type="caution">
    <text evidence="1">The sequence shown here is derived from an EMBL/GenBank/DDBJ whole genome shotgun (WGS) entry which is preliminary data.</text>
</comment>
<evidence type="ECO:0000313" key="2">
    <source>
        <dbReference type="Proteomes" id="UP001059041"/>
    </source>
</evidence>
<protein>
    <submittedName>
        <fullName evidence="1">Annexin A5</fullName>
    </submittedName>
</protein>
<sequence length="86" mass="9480">MDYLIHQSASSEGLFKNCSSRTATDALTKEVPGGIHLFASCSGMGVESKCVFWGAWPTVTYFFQSLSARATSQIKPTGDRIYYCNR</sequence>
<evidence type="ECO:0000313" key="1">
    <source>
        <dbReference type="EMBL" id="KAI7801723.1"/>
    </source>
</evidence>
<dbReference type="Proteomes" id="UP001059041">
    <property type="component" value="Linkage Group LG13"/>
</dbReference>
<dbReference type="AlphaFoldDB" id="A0A9W7WLA7"/>
<proteinExistence type="predicted"/>
<reference evidence="1" key="1">
    <citation type="submission" date="2021-02" db="EMBL/GenBank/DDBJ databases">
        <title>Comparative genomics reveals that relaxation of natural selection precedes convergent phenotypic evolution of cavefish.</title>
        <authorList>
            <person name="Peng Z."/>
        </authorList>
    </citation>
    <scope>NUCLEOTIDE SEQUENCE</scope>
    <source>
        <tissue evidence="1">Muscle</tissue>
    </source>
</reference>
<dbReference type="EMBL" id="JAFHDT010000013">
    <property type="protein sequence ID" value="KAI7801723.1"/>
    <property type="molecule type" value="Genomic_DNA"/>
</dbReference>